<dbReference type="GO" id="GO:0005634">
    <property type="term" value="C:nucleus"/>
    <property type="evidence" value="ECO:0007669"/>
    <property type="project" value="TreeGrafter"/>
</dbReference>
<gene>
    <name evidence="4" type="ORF">WN48_10082</name>
</gene>
<organism evidence="4 5">
    <name type="scientific">Eufriesea mexicana</name>
    <dbReference type="NCBI Taxonomy" id="516756"/>
    <lineage>
        <taxon>Eukaryota</taxon>
        <taxon>Metazoa</taxon>
        <taxon>Ecdysozoa</taxon>
        <taxon>Arthropoda</taxon>
        <taxon>Hexapoda</taxon>
        <taxon>Insecta</taxon>
        <taxon>Pterygota</taxon>
        <taxon>Neoptera</taxon>
        <taxon>Endopterygota</taxon>
        <taxon>Hymenoptera</taxon>
        <taxon>Apocrita</taxon>
        <taxon>Aculeata</taxon>
        <taxon>Apoidea</taxon>
        <taxon>Anthophila</taxon>
        <taxon>Apidae</taxon>
        <taxon>Eufriesea</taxon>
    </lineage>
</organism>
<dbReference type="AlphaFoldDB" id="A0A310SNH0"/>
<dbReference type="InterPro" id="IPR003613">
    <property type="entry name" value="Ubox_domain"/>
</dbReference>
<dbReference type="PANTHER" id="PTHR13492">
    <property type="entry name" value="RING FINGER PROTEIN 37"/>
    <property type="match status" value="1"/>
</dbReference>
<dbReference type="GO" id="GO:0008270">
    <property type="term" value="F:zinc ion binding"/>
    <property type="evidence" value="ECO:0007669"/>
    <property type="project" value="UniProtKB-KW"/>
</dbReference>
<reference evidence="4 5" key="1">
    <citation type="submission" date="2015-07" db="EMBL/GenBank/DDBJ databases">
        <title>The genome of Eufriesea mexicana.</title>
        <authorList>
            <person name="Pan H."/>
            <person name="Kapheim K."/>
        </authorList>
    </citation>
    <scope>NUCLEOTIDE SEQUENCE [LARGE SCALE GENOMIC DNA]</scope>
    <source>
        <strain evidence="4">0111107269</strain>
        <tissue evidence="4">Whole body</tissue>
    </source>
</reference>
<dbReference type="SUPFAM" id="SSF57850">
    <property type="entry name" value="RING/U-box"/>
    <property type="match status" value="1"/>
</dbReference>
<dbReference type="Pfam" id="PF04564">
    <property type="entry name" value="U-box"/>
    <property type="match status" value="1"/>
</dbReference>
<evidence type="ECO:0000313" key="4">
    <source>
        <dbReference type="EMBL" id="OAD58897.1"/>
    </source>
</evidence>
<dbReference type="Pfam" id="PF19318">
    <property type="entry name" value="DUF5918"/>
    <property type="match status" value="1"/>
</dbReference>
<dbReference type="Proteomes" id="UP000250275">
    <property type="component" value="Unassembled WGS sequence"/>
</dbReference>
<dbReference type="SMART" id="SM00504">
    <property type="entry name" value="Ubox"/>
    <property type="match status" value="1"/>
</dbReference>
<keyword evidence="1" id="KW-0863">Zinc-finger</keyword>
<protein>
    <submittedName>
        <fullName evidence="4">RING finger protein 37</fullName>
    </submittedName>
</protein>
<dbReference type="InterPro" id="IPR013083">
    <property type="entry name" value="Znf_RING/FYVE/PHD"/>
</dbReference>
<proteinExistence type="predicted"/>
<feature type="domain" description="U-box" evidence="3">
    <location>
        <begin position="216"/>
        <end position="296"/>
    </location>
</feature>
<keyword evidence="1" id="KW-0862">Zinc</keyword>
<evidence type="ECO:0000256" key="1">
    <source>
        <dbReference type="PROSITE-ProRule" id="PRU00325"/>
    </source>
</evidence>
<dbReference type="CDD" id="cd16660">
    <property type="entry name" value="RING-Ubox_RNF37"/>
    <property type="match status" value="1"/>
</dbReference>
<dbReference type="PROSITE" id="PS51698">
    <property type="entry name" value="U_BOX"/>
    <property type="match status" value="1"/>
</dbReference>
<sequence length="490" mass="54984">MLFNFCDPRLRPEIQCSTINTEGYEVSNLINDSDKGFLAYACIKPPINIDITFLCNVCINHILIWPQVGSQKSSGFQLYAKTSNDTSVPYALLATGFLDSTNAGLLFYPSTINHETISAPSNFLRRYIKPSLHYLTTYINSLRICICKTENSVPALGKIEVWGTVSPRCGKDTAASILILWSKQQSCLVQSVEKSENTDSLVTATHDKEILESNLQVPECFLDAITYDIMTQPILLPSGKIIDQSTLLKHEETEAIWGRRLTDPFTGLPFSEERKPVIATALKIRIDKFLLENSNVEEIKKLPRVLGRALPSDVTNEKIAEVPKYLLKRNIIKSSNNNKPKLQCSVISTQANKKVCHKLPVVITSKKRTIPAVPKSAKKKLTANSCVSVSKNSEDKKKSNSTDSMDLTVNNEKDFNINIDVPNLKRFNNIPKRNEPSPKLTTCSCCPNGIFYELPCKHILCRKVLTSIKNNQCTSCETPYKNNEIKRIYE</sequence>
<accession>A0A310SNH0</accession>
<evidence type="ECO:0000259" key="2">
    <source>
        <dbReference type="PROSITE" id="PS50966"/>
    </source>
</evidence>
<keyword evidence="1" id="KW-0479">Metal-binding</keyword>
<dbReference type="Gene3D" id="3.30.40.10">
    <property type="entry name" value="Zinc/RING finger domain, C3HC4 (zinc finger)"/>
    <property type="match status" value="1"/>
</dbReference>
<keyword evidence="5" id="KW-1185">Reference proteome</keyword>
<dbReference type="GO" id="GO:0031625">
    <property type="term" value="F:ubiquitin protein ligase binding"/>
    <property type="evidence" value="ECO:0007669"/>
    <property type="project" value="TreeGrafter"/>
</dbReference>
<dbReference type="OrthoDB" id="20295at2759"/>
<dbReference type="PANTHER" id="PTHR13492:SF2">
    <property type="entry name" value="RING FINGER PROTEIN 37"/>
    <property type="match status" value="1"/>
</dbReference>
<dbReference type="InterPro" id="IPR045696">
    <property type="entry name" value="Ubox5_N"/>
</dbReference>
<name>A0A310SNH0_9HYME</name>
<dbReference type="PROSITE" id="PS50966">
    <property type="entry name" value="ZF_SWIM"/>
    <property type="match status" value="1"/>
</dbReference>
<dbReference type="GO" id="GO:0034450">
    <property type="term" value="F:ubiquitin-ubiquitin ligase activity"/>
    <property type="evidence" value="ECO:0007669"/>
    <property type="project" value="TreeGrafter"/>
</dbReference>
<dbReference type="InterPro" id="IPR039847">
    <property type="entry name" value="Ubox5"/>
</dbReference>
<dbReference type="EMBL" id="KQ760827">
    <property type="protein sequence ID" value="OAD58897.1"/>
    <property type="molecule type" value="Genomic_DNA"/>
</dbReference>
<dbReference type="GO" id="GO:0000209">
    <property type="term" value="P:protein polyubiquitination"/>
    <property type="evidence" value="ECO:0007669"/>
    <property type="project" value="TreeGrafter"/>
</dbReference>
<evidence type="ECO:0000313" key="5">
    <source>
        <dbReference type="Proteomes" id="UP000250275"/>
    </source>
</evidence>
<dbReference type="InterPro" id="IPR007527">
    <property type="entry name" value="Znf_SWIM"/>
</dbReference>
<evidence type="ECO:0000259" key="3">
    <source>
        <dbReference type="PROSITE" id="PS51698"/>
    </source>
</evidence>
<feature type="domain" description="SWIM-type" evidence="2">
    <location>
        <begin position="415"/>
        <end position="467"/>
    </location>
</feature>
<dbReference type="InterPro" id="IPR039925">
    <property type="entry name" value="RNF37_RING-Ubox"/>
</dbReference>